<organism evidence="1 2">
    <name type="scientific">Mesoplasma entomophilum</name>
    <dbReference type="NCBI Taxonomy" id="2149"/>
    <lineage>
        <taxon>Bacteria</taxon>
        <taxon>Bacillati</taxon>
        <taxon>Mycoplasmatota</taxon>
        <taxon>Mollicutes</taxon>
        <taxon>Entomoplasmatales</taxon>
        <taxon>Entomoplasmataceae</taxon>
        <taxon>Mesoplasma</taxon>
    </lineage>
</organism>
<evidence type="ECO:0000313" key="2">
    <source>
        <dbReference type="Proteomes" id="UP000232226"/>
    </source>
</evidence>
<dbReference type="AlphaFoldDB" id="A0A3S5XZ08"/>
<sequence length="697" mass="77246">MKKLLAIIAAVGLTATTSSVVVSCTTTVNRFSKLNFSDKKIYDTLILKMLDNEFISVSQAQKFLKISDSEIITDVLKILDRKIAEEEYKATSSTLASTFKVKEKDVKENITNKLLNDLATNQFFSEYTAAIIGNSKGLVNDYNYSNNHSLNPFDLFKDDAKISYSIYFENSEDSKTTTSGSLTRWQVRGEFGENNWNIPSFETLNNNKFYIVGSTDKKGHVPALTAKPSISKVLNKETSVSDINGNFLVKPSESQDWFTGKEIMKYRFQSYINAKIIPDIYTQLISLAYLDSNLYTTNLTNTNYTRSFARLNTTNKLVSSFQNSLTAAPTSVNSNIKLIWSFKADVSQDATEWVNSYKKALNDPNAAGNVILKDDSIKILRDNFNSTEAGDKLVNTTKLGMDPFSIGLKGYNGIVKNNDTGVEAISGSLSISTDAQTAAKSVNQPTLLTGPKGQGFAVGDKGESEIVLVLPLYLNDIYDATNVTILPINGKAEMSIPENTWLPLGDKYSQSIDDMKEYSNPNNIDVIKDKSGNLYIKVQDGQESGQITLGKNRKTTITVKSKDDTMLGIHETINKADSSFTSSFDEDAQAKVKDTDKILFSILLARNSDPKSISQLTTNWNNSDKTSSDIKNLSATNKQLLISEIEKGLVTGDTDYTTEAKEELYTKYIMDGDNVLFQGLYDEISKYIKEDEGNSSD</sequence>
<dbReference type="KEGG" id="ment:CS528_01320"/>
<evidence type="ECO:0008006" key="3">
    <source>
        <dbReference type="Google" id="ProtNLM"/>
    </source>
</evidence>
<dbReference type="InterPro" id="IPR054816">
    <property type="entry name" value="Lipoprotein_mollicutes-type_CS"/>
</dbReference>
<dbReference type="RefSeq" id="WP_099651087.1">
    <property type="nucleotide sequence ID" value="NZ_CP024411.1"/>
</dbReference>
<gene>
    <name evidence="1" type="ORF">CS528_01320</name>
</gene>
<dbReference type="PROSITE" id="PS51257">
    <property type="entry name" value="PROKAR_LIPOPROTEIN"/>
    <property type="match status" value="1"/>
</dbReference>
<name>A0A3S5XZ08_9MOLU</name>
<evidence type="ECO:0000313" key="1">
    <source>
        <dbReference type="EMBL" id="ATQ35405.1"/>
    </source>
</evidence>
<dbReference type="Proteomes" id="UP000232226">
    <property type="component" value="Chromosome"/>
</dbReference>
<dbReference type="EMBL" id="CP024411">
    <property type="protein sequence ID" value="ATQ35405.1"/>
    <property type="molecule type" value="Genomic_DNA"/>
</dbReference>
<proteinExistence type="predicted"/>
<dbReference type="NCBIfam" id="NF038029">
    <property type="entry name" value="LP_plasma"/>
    <property type="match status" value="1"/>
</dbReference>
<accession>A0A3S5XZ08</accession>
<reference evidence="1 2" key="1">
    <citation type="submission" date="2017-10" db="EMBL/GenBank/DDBJ databases">
        <title>Complete Genome Sequence of Mesoplasma entomophilum.</title>
        <authorList>
            <person name="Knight T.F."/>
            <person name="Citino T."/>
            <person name="Rubinstein R."/>
            <person name="Neuschaefer Z."/>
        </authorList>
    </citation>
    <scope>NUCLEOTIDE SEQUENCE [LARGE SCALE GENOMIC DNA]</scope>
    <source>
        <strain evidence="1 2">TAC</strain>
    </source>
</reference>
<protein>
    <recommendedName>
        <fullName evidence="3">Lipoprotein</fullName>
    </recommendedName>
</protein>
<keyword evidence="2" id="KW-1185">Reference proteome</keyword>